<sequence>MASLDRHLDSDARVPATEKDGDSKHSTASALPEVRYQDQATQQQSWLGYLWDTADLGPKERRLLLKVDASLLVFASLGYFIKNLDQSNIQNAFFAGMEEDLEMFGNQLVHATSFWTAGYVVGQVPINILLTRAPPQIVIPTLELLWGFVTLATYSVRDVRSLHALRFFVGLFESGFYPGMQYILASWYTPRELGKRTTLFWASGSLGTMFSGFLQTAAYERLNGVNGIAGWRWLLIIDAIVTLPIAVLGFAFLPNHPWSKRPSFWLNAEEVALARARMKAIGRKGREPWTQAKFHRTFTDWRIYVLPFQYIIGYNAGVQSPMQYWMKSFNATPPPVPGVSWTVAQIQLYPLPTTAIFAVAAIIAAWLSDGPAKGRRWPFLLFGGVFGLIMDIVWLKMPLYTNIGGHLAYFWLIMLGAASGALSLNWVSEICSDDNELRAITVALSNDLAYVVTAVAPNFVWKTTAFPRALEGYHWSIGMQILSLLWTFLILRLLWRDRQKLRAMQGL</sequence>
<feature type="transmembrane region" description="Helical" evidence="7">
    <location>
        <begin position="346"/>
        <end position="367"/>
    </location>
</feature>
<dbReference type="InterPro" id="IPR011701">
    <property type="entry name" value="MFS"/>
</dbReference>
<keyword evidence="5 7" id="KW-0472">Membrane</keyword>
<feature type="transmembrane region" description="Helical" evidence="7">
    <location>
        <begin position="231"/>
        <end position="253"/>
    </location>
</feature>
<name>A0ABQ0LX99_MYCCL</name>
<evidence type="ECO:0000256" key="1">
    <source>
        <dbReference type="ARBA" id="ARBA00004141"/>
    </source>
</evidence>
<feature type="compositionally biased region" description="Basic and acidic residues" evidence="6">
    <location>
        <begin position="1"/>
        <end position="25"/>
    </location>
</feature>
<dbReference type="InterPro" id="IPR020846">
    <property type="entry name" value="MFS_dom"/>
</dbReference>
<evidence type="ECO:0000313" key="9">
    <source>
        <dbReference type="EMBL" id="GAT55705.1"/>
    </source>
</evidence>
<feature type="domain" description="Major facilitator superfamily (MFS) profile" evidence="8">
    <location>
        <begin position="71"/>
        <end position="495"/>
    </location>
</feature>
<feature type="region of interest" description="Disordered" evidence="6">
    <location>
        <begin position="1"/>
        <end position="32"/>
    </location>
</feature>
<dbReference type="PANTHER" id="PTHR43791">
    <property type="entry name" value="PERMEASE-RELATED"/>
    <property type="match status" value="1"/>
</dbReference>
<evidence type="ECO:0000259" key="8">
    <source>
        <dbReference type="PROSITE" id="PS50850"/>
    </source>
</evidence>
<feature type="transmembrane region" description="Helical" evidence="7">
    <location>
        <begin position="379"/>
        <end position="397"/>
    </location>
</feature>
<evidence type="ECO:0000256" key="7">
    <source>
        <dbReference type="SAM" id="Phobius"/>
    </source>
</evidence>
<gene>
    <name evidence="9" type="ORF">MCHLO_12438</name>
</gene>
<accession>A0ABQ0LX99</accession>
<protein>
    <submittedName>
        <fullName evidence="9">MFS general substrate transporter</fullName>
    </submittedName>
</protein>
<dbReference type="PANTHER" id="PTHR43791:SF39">
    <property type="entry name" value="TRANSPORTER LIZ1_SEO1, PUTATIVE (AFU_ORTHOLOGUE AFUA_3G00980)-RELATED"/>
    <property type="match status" value="1"/>
</dbReference>
<keyword evidence="2" id="KW-0813">Transport</keyword>
<comment type="subcellular location">
    <subcellularLocation>
        <location evidence="1">Membrane</location>
        <topology evidence="1">Multi-pass membrane protein</topology>
    </subcellularLocation>
</comment>
<dbReference type="InterPro" id="IPR036259">
    <property type="entry name" value="MFS_trans_sf"/>
</dbReference>
<evidence type="ECO:0000256" key="4">
    <source>
        <dbReference type="ARBA" id="ARBA00022989"/>
    </source>
</evidence>
<dbReference type="Gene3D" id="1.20.1250.20">
    <property type="entry name" value="MFS general substrate transporter like domains"/>
    <property type="match status" value="1"/>
</dbReference>
<evidence type="ECO:0000256" key="2">
    <source>
        <dbReference type="ARBA" id="ARBA00022448"/>
    </source>
</evidence>
<feature type="transmembrane region" description="Helical" evidence="7">
    <location>
        <begin position="473"/>
        <end position="495"/>
    </location>
</feature>
<keyword evidence="4 7" id="KW-1133">Transmembrane helix</keyword>
<evidence type="ECO:0000256" key="6">
    <source>
        <dbReference type="SAM" id="MobiDB-lite"/>
    </source>
</evidence>
<reference evidence="9" key="1">
    <citation type="submission" date="2014-09" db="EMBL/GenBank/DDBJ databases">
        <title>Genome sequence of the luminous mushroom Mycena chlorophos for searching fungal bioluminescence genes.</title>
        <authorList>
            <person name="Tanaka Y."/>
            <person name="Kasuga D."/>
            <person name="Oba Y."/>
            <person name="Hase S."/>
            <person name="Sato K."/>
            <person name="Oba Y."/>
            <person name="Sakakibara Y."/>
        </authorList>
    </citation>
    <scope>NUCLEOTIDE SEQUENCE</scope>
</reference>
<organism evidence="9 10">
    <name type="scientific">Mycena chlorophos</name>
    <name type="common">Agaric fungus</name>
    <name type="synonym">Agaricus chlorophos</name>
    <dbReference type="NCBI Taxonomy" id="658473"/>
    <lineage>
        <taxon>Eukaryota</taxon>
        <taxon>Fungi</taxon>
        <taxon>Dikarya</taxon>
        <taxon>Basidiomycota</taxon>
        <taxon>Agaricomycotina</taxon>
        <taxon>Agaricomycetes</taxon>
        <taxon>Agaricomycetidae</taxon>
        <taxon>Agaricales</taxon>
        <taxon>Marasmiineae</taxon>
        <taxon>Mycenaceae</taxon>
        <taxon>Mycena</taxon>
    </lineage>
</organism>
<feature type="transmembrane region" description="Helical" evidence="7">
    <location>
        <begin position="303"/>
        <end position="326"/>
    </location>
</feature>
<feature type="transmembrane region" description="Helical" evidence="7">
    <location>
        <begin position="199"/>
        <end position="219"/>
    </location>
</feature>
<evidence type="ECO:0000256" key="3">
    <source>
        <dbReference type="ARBA" id="ARBA00022692"/>
    </source>
</evidence>
<dbReference type="PROSITE" id="PS50850">
    <property type="entry name" value="MFS"/>
    <property type="match status" value="1"/>
</dbReference>
<dbReference type="SUPFAM" id="SSF103473">
    <property type="entry name" value="MFS general substrate transporter"/>
    <property type="match status" value="1"/>
</dbReference>
<dbReference type="Pfam" id="PF07690">
    <property type="entry name" value="MFS_1"/>
    <property type="match status" value="1"/>
</dbReference>
<feature type="transmembrane region" description="Helical" evidence="7">
    <location>
        <begin position="439"/>
        <end position="461"/>
    </location>
</feature>
<keyword evidence="10" id="KW-1185">Reference proteome</keyword>
<dbReference type="EMBL" id="DF849079">
    <property type="protein sequence ID" value="GAT55705.1"/>
    <property type="molecule type" value="Genomic_DNA"/>
</dbReference>
<feature type="transmembrane region" description="Helical" evidence="7">
    <location>
        <begin position="409"/>
        <end position="427"/>
    </location>
</feature>
<evidence type="ECO:0000313" key="10">
    <source>
        <dbReference type="Proteomes" id="UP000815677"/>
    </source>
</evidence>
<proteinExistence type="predicted"/>
<keyword evidence="3 7" id="KW-0812">Transmembrane</keyword>
<dbReference type="Proteomes" id="UP000815677">
    <property type="component" value="Unassembled WGS sequence"/>
</dbReference>
<evidence type="ECO:0000256" key="5">
    <source>
        <dbReference type="ARBA" id="ARBA00023136"/>
    </source>
</evidence>